<dbReference type="Pfam" id="PF01523">
    <property type="entry name" value="PmbA_TldD_1st"/>
    <property type="match status" value="1"/>
</dbReference>
<dbReference type="STRING" id="254406.SAMN04488042_107131"/>
<dbReference type="InterPro" id="IPR002510">
    <property type="entry name" value="Metalloprtase-TldD/E_N"/>
</dbReference>
<organism evidence="8 9">
    <name type="scientific">Shimia aestuarii</name>
    <dbReference type="NCBI Taxonomy" id="254406"/>
    <lineage>
        <taxon>Bacteria</taxon>
        <taxon>Pseudomonadati</taxon>
        <taxon>Pseudomonadota</taxon>
        <taxon>Alphaproteobacteria</taxon>
        <taxon>Rhodobacterales</taxon>
        <taxon>Roseobacteraceae</taxon>
    </lineage>
</organism>
<dbReference type="EMBL" id="FOTQ01000007">
    <property type="protein sequence ID" value="SFM43664.1"/>
    <property type="molecule type" value="Genomic_DNA"/>
</dbReference>
<dbReference type="InterPro" id="IPR036059">
    <property type="entry name" value="TldD/PmbA_sf"/>
</dbReference>
<evidence type="ECO:0000313" key="9">
    <source>
        <dbReference type="Proteomes" id="UP000199144"/>
    </source>
</evidence>
<reference evidence="8 9" key="1">
    <citation type="submission" date="2016-10" db="EMBL/GenBank/DDBJ databases">
        <authorList>
            <person name="de Groot N.N."/>
        </authorList>
    </citation>
    <scope>NUCLEOTIDE SEQUENCE [LARGE SCALE GENOMIC DNA]</scope>
    <source>
        <strain evidence="8 9">DSM 15283</strain>
    </source>
</reference>
<evidence type="ECO:0000259" key="5">
    <source>
        <dbReference type="Pfam" id="PF01523"/>
    </source>
</evidence>
<dbReference type="InterPro" id="IPR045569">
    <property type="entry name" value="Metalloprtase-TldD/E_C"/>
</dbReference>
<dbReference type="PANTHER" id="PTHR30624">
    <property type="entry name" value="UNCHARACTERIZED PROTEIN TLDD AND PMBA"/>
    <property type="match status" value="1"/>
</dbReference>
<dbReference type="Pfam" id="PF19290">
    <property type="entry name" value="PmbA_TldD_2nd"/>
    <property type="match status" value="1"/>
</dbReference>
<dbReference type="GO" id="GO:0008237">
    <property type="term" value="F:metallopeptidase activity"/>
    <property type="evidence" value="ECO:0007669"/>
    <property type="project" value="UniProtKB-KW"/>
</dbReference>
<dbReference type="AlphaFoldDB" id="A0A1I4QUC3"/>
<feature type="domain" description="Metalloprotease TldD/E C-terminal" evidence="6">
    <location>
        <begin position="237"/>
        <end position="470"/>
    </location>
</feature>
<feature type="domain" description="Metalloprotease TldD/E central" evidence="7">
    <location>
        <begin position="127"/>
        <end position="229"/>
    </location>
</feature>
<name>A0A1I4QUC3_9RHOB</name>
<evidence type="ECO:0000256" key="4">
    <source>
        <dbReference type="ARBA" id="ARBA00023049"/>
    </source>
</evidence>
<evidence type="ECO:0000256" key="2">
    <source>
        <dbReference type="ARBA" id="ARBA00022670"/>
    </source>
</evidence>
<comment type="similarity">
    <text evidence="1">Belongs to the peptidase U62 family.</text>
</comment>
<dbReference type="InterPro" id="IPR025502">
    <property type="entry name" value="TldD"/>
</dbReference>
<keyword evidence="2" id="KW-0645">Protease</keyword>
<evidence type="ECO:0000259" key="6">
    <source>
        <dbReference type="Pfam" id="PF19289"/>
    </source>
</evidence>
<dbReference type="GO" id="GO:0006508">
    <property type="term" value="P:proteolysis"/>
    <property type="evidence" value="ECO:0007669"/>
    <property type="project" value="UniProtKB-KW"/>
</dbReference>
<dbReference type="InterPro" id="IPR035068">
    <property type="entry name" value="TldD/PmbA_N"/>
</dbReference>
<proteinExistence type="inferred from homology"/>
<evidence type="ECO:0000256" key="3">
    <source>
        <dbReference type="ARBA" id="ARBA00022801"/>
    </source>
</evidence>
<dbReference type="SUPFAM" id="SSF111283">
    <property type="entry name" value="Putative modulator of DNA gyrase, PmbA/TldD"/>
    <property type="match status" value="1"/>
</dbReference>
<keyword evidence="9" id="KW-1185">Reference proteome</keyword>
<dbReference type="Pfam" id="PF19289">
    <property type="entry name" value="PmbA_TldD_3rd"/>
    <property type="match status" value="1"/>
</dbReference>
<dbReference type="Proteomes" id="UP000199144">
    <property type="component" value="Unassembled WGS sequence"/>
</dbReference>
<sequence>MTQNNFRPFETALDEGAALRHLRAATDGAEDGELFFERRSSEALVFDDGRLKTASYDAGEGFGLRAVKGDVSGYAHSSDISEAAIGRAVETARLAVGAGGGVLAEGPQPTNRKLYTDADPIGGIAFPVKIETLREIDAFARALDPRVVQVSATLAASHQEVVILRPDGTHVTDTRPMTRVNVSVIVEQDGRRESGSAGGGGRIGLDGLLDPADWQAKAQEALRIALVNLEAVPAPAGPMQVVLGPGWPGILLHEAVGHGLEGDFNRKGSSKFTGMVGQQVAARGVTVVDDGTIPDRRGSITVDDEGTPSTKTTLIKDGILVGYMQDRQNARLMGVAPTGNGRRESYAHTPMPRMTNTYMEGGDSDPADLVASLKDGIYAVGFGGGQVDITNGKFVFSCTEAYRVENGKVGAPVKGATLIGDGATAMMQIRGLGNDMALDPGMGNCGKAGQWVPVGVGQPTVLMDGLTVGGSAA</sequence>
<dbReference type="InterPro" id="IPR045570">
    <property type="entry name" value="Metalloprtase-TldD/E_cen_dom"/>
</dbReference>
<evidence type="ECO:0000259" key="7">
    <source>
        <dbReference type="Pfam" id="PF19290"/>
    </source>
</evidence>
<dbReference type="PIRSF" id="PIRSF004919">
    <property type="entry name" value="TldD"/>
    <property type="match status" value="1"/>
</dbReference>
<dbReference type="NCBIfam" id="NF008006">
    <property type="entry name" value="PRK10735.1"/>
    <property type="match status" value="1"/>
</dbReference>
<gene>
    <name evidence="8" type="ORF">SAMN04488042_107131</name>
</gene>
<keyword evidence="4" id="KW-0482">Metalloprotease</keyword>
<dbReference type="OrthoDB" id="9803213at2"/>
<dbReference type="RefSeq" id="WP_093094840.1">
    <property type="nucleotide sequence ID" value="NZ_FOTQ01000007.1"/>
</dbReference>
<evidence type="ECO:0000256" key="1">
    <source>
        <dbReference type="ARBA" id="ARBA00005836"/>
    </source>
</evidence>
<protein>
    <submittedName>
        <fullName evidence="8">TldD protein</fullName>
    </submittedName>
</protein>
<keyword evidence="3" id="KW-0378">Hydrolase</keyword>
<dbReference type="Gene3D" id="3.30.2290.10">
    <property type="entry name" value="PmbA/TldD superfamily"/>
    <property type="match status" value="1"/>
</dbReference>
<dbReference type="GO" id="GO:0005829">
    <property type="term" value="C:cytosol"/>
    <property type="evidence" value="ECO:0007669"/>
    <property type="project" value="TreeGrafter"/>
</dbReference>
<feature type="domain" description="Metalloprotease TldD/E N-terminal" evidence="5">
    <location>
        <begin position="33"/>
        <end position="93"/>
    </location>
</feature>
<evidence type="ECO:0000313" key="8">
    <source>
        <dbReference type="EMBL" id="SFM43664.1"/>
    </source>
</evidence>
<dbReference type="InterPro" id="IPR051463">
    <property type="entry name" value="Peptidase_U62_metallo"/>
</dbReference>
<dbReference type="PANTHER" id="PTHR30624:SF4">
    <property type="entry name" value="METALLOPROTEASE TLDD"/>
    <property type="match status" value="1"/>
</dbReference>
<accession>A0A1I4QUC3</accession>